<dbReference type="InterPro" id="IPR023210">
    <property type="entry name" value="NADP_OxRdtase_dom"/>
</dbReference>
<evidence type="ECO:0000256" key="1">
    <source>
        <dbReference type="ARBA" id="ARBA00023002"/>
    </source>
</evidence>
<dbReference type="Pfam" id="PF00248">
    <property type="entry name" value="Aldo_ket_red"/>
    <property type="match status" value="1"/>
</dbReference>
<evidence type="ECO:0000313" key="4">
    <source>
        <dbReference type="EMBL" id="CAE0361155.1"/>
    </source>
</evidence>
<dbReference type="InterPro" id="IPR050791">
    <property type="entry name" value="Aldo-Keto_reductase"/>
</dbReference>
<dbReference type="InterPro" id="IPR020471">
    <property type="entry name" value="AKR"/>
</dbReference>
<keyword evidence="2" id="KW-0732">Signal</keyword>
<feature type="signal peptide" evidence="2">
    <location>
        <begin position="1"/>
        <end position="16"/>
    </location>
</feature>
<organism evidence="4">
    <name type="scientific">Aureoumbra lagunensis</name>
    <dbReference type="NCBI Taxonomy" id="44058"/>
    <lineage>
        <taxon>Eukaryota</taxon>
        <taxon>Sar</taxon>
        <taxon>Stramenopiles</taxon>
        <taxon>Ochrophyta</taxon>
        <taxon>Pelagophyceae</taxon>
        <taxon>Pelagomonadales</taxon>
        <taxon>Aureoumbra</taxon>
    </lineage>
</organism>
<dbReference type="PRINTS" id="PR00069">
    <property type="entry name" value="ALDKETRDTASE"/>
</dbReference>
<feature type="chain" id="PRO_5030783347" description="NADP-dependent oxidoreductase domain-containing protein" evidence="2">
    <location>
        <begin position="17"/>
        <end position="379"/>
    </location>
</feature>
<dbReference type="PROSITE" id="PS00062">
    <property type="entry name" value="ALDOKETO_REDUCTASE_2"/>
    <property type="match status" value="1"/>
</dbReference>
<dbReference type="SUPFAM" id="SSF51430">
    <property type="entry name" value="NAD(P)-linked oxidoreductase"/>
    <property type="match status" value="1"/>
</dbReference>
<protein>
    <recommendedName>
        <fullName evidence="3">NADP-dependent oxidoreductase domain-containing protein</fullName>
    </recommendedName>
</protein>
<dbReference type="PANTHER" id="PTHR43625">
    <property type="entry name" value="AFLATOXIN B1 ALDEHYDE REDUCTASE"/>
    <property type="match status" value="1"/>
</dbReference>
<name>A0A7S3NJ83_9STRA</name>
<dbReference type="GO" id="GO:0016491">
    <property type="term" value="F:oxidoreductase activity"/>
    <property type="evidence" value="ECO:0007669"/>
    <property type="project" value="UniProtKB-KW"/>
</dbReference>
<keyword evidence="1" id="KW-0560">Oxidoreductase</keyword>
<evidence type="ECO:0000256" key="2">
    <source>
        <dbReference type="SAM" id="SignalP"/>
    </source>
</evidence>
<gene>
    <name evidence="4" type="ORF">ALAG00032_LOCUS1887</name>
</gene>
<dbReference type="Gene3D" id="3.20.20.100">
    <property type="entry name" value="NADP-dependent oxidoreductase domain"/>
    <property type="match status" value="1"/>
</dbReference>
<dbReference type="AlphaFoldDB" id="A0A7S3NJ83"/>
<accession>A0A7S3NJ83</accession>
<sequence>MWSRFCALLLFGVVNALTAVEKGQLQRRDVLKGAGVAALSGLTTSVVGASEIKQKLDLGKIGIGAWAWGDSLFWGYDPKNDAQLKECFDFLATNPQTGFIDTAEVYGFGRSENLIGEFAKGIPNFKTPIATKFAALPWRTSANDVVKACEASLKRLDRPCIELYQIHFPNGWANEQYWDGLADCVDKGLVKAVGVSNYGSEAIKACQASLARRGIPLTSNQIQYSLLYRYPEENGLLQTCKNLNVDVLAYSPLGLGLCTNTYTRENQKLPKGPREQLTKTYLADDRFVALQNSLDMIARRHNAVPAAVALNWVRAKGAIPIAGARNLKQVKQNLASLDWDFSTDELAELDTIANELPWLGIKPPFAEKDLFTGMKMFDS</sequence>
<evidence type="ECO:0000259" key="3">
    <source>
        <dbReference type="Pfam" id="PF00248"/>
    </source>
</evidence>
<dbReference type="InterPro" id="IPR036812">
    <property type="entry name" value="NAD(P)_OxRdtase_dom_sf"/>
</dbReference>
<reference evidence="4" key="1">
    <citation type="submission" date="2021-01" db="EMBL/GenBank/DDBJ databases">
        <authorList>
            <person name="Corre E."/>
            <person name="Pelletier E."/>
            <person name="Niang G."/>
            <person name="Scheremetjew M."/>
            <person name="Finn R."/>
            <person name="Kale V."/>
            <person name="Holt S."/>
            <person name="Cochrane G."/>
            <person name="Meng A."/>
            <person name="Brown T."/>
            <person name="Cohen L."/>
        </authorList>
    </citation>
    <scope>NUCLEOTIDE SEQUENCE</scope>
    <source>
        <strain evidence="4">CCMP1510</strain>
    </source>
</reference>
<feature type="domain" description="NADP-dependent oxidoreductase" evidence="3">
    <location>
        <begin position="60"/>
        <end position="353"/>
    </location>
</feature>
<proteinExistence type="predicted"/>
<dbReference type="CDD" id="cd19093">
    <property type="entry name" value="AKR_AtPLR-like"/>
    <property type="match status" value="1"/>
</dbReference>
<dbReference type="PANTHER" id="PTHR43625:SF5">
    <property type="entry name" value="PYRIDOXAL REDUCTASE, CHLOROPLASTIC"/>
    <property type="match status" value="1"/>
</dbReference>
<dbReference type="InterPro" id="IPR018170">
    <property type="entry name" value="Aldo/ket_reductase_CS"/>
</dbReference>
<dbReference type="EMBL" id="HBIJ01002752">
    <property type="protein sequence ID" value="CAE0361155.1"/>
    <property type="molecule type" value="Transcribed_RNA"/>
</dbReference>
<dbReference type="GO" id="GO:0005737">
    <property type="term" value="C:cytoplasm"/>
    <property type="evidence" value="ECO:0007669"/>
    <property type="project" value="TreeGrafter"/>
</dbReference>